<reference evidence="3" key="1">
    <citation type="submission" date="2015-04" db="UniProtKB">
        <authorList>
            <consortium name="EnsemblPlants"/>
        </authorList>
    </citation>
    <scope>IDENTIFICATION</scope>
</reference>
<keyword evidence="2" id="KW-1133">Transmembrane helix</keyword>
<feature type="transmembrane region" description="Helical" evidence="2">
    <location>
        <begin position="397"/>
        <end position="415"/>
    </location>
</feature>
<evidence type="ECO:0000256" key="1">
    <source>
        <dbReference type="SAM" id="MobiDB-lite"/>
    </source>
</evidence>
<evidence type="ECO:0000313" key="3">
    <source>
        <dbReference type="EnsemblPlants" id="OMERI06G19600.1"/>
    </source>
</evidence>
<accession>A0A0E0E358</accession>
<dbReference type="AlphaFoldDB" id="A0A0E0E358"/>
<feature type="transmembrane region" description="Helical" evidence="2">
    <location>
        <begin position="173"/>
        <end position="196"/>
    </location>
</feature>
<feature type="region of interest" description="Disordered" evidence="1">
    <location>
        <begin position="1"/>
        <end position="52"/>
    </location>
</feature>
<feature type="compositionally biased region" description="Basic and acidic residues" evidence="1">
    <location>
        <begin position="25"/>
        <end position="36"/>
    </location>
</feature>
<dbReference type="STRING" id="40149.A0A0E0E358"/>
<sequence length="455" mass="48760">MAMTGGELPTEAAGRSAATPPPALELEKKLAGDAKAKTPTPPPPPPSSKTLDQVEGCITLTGEPSHTVKAQENMELGASIAGLSASMMVAWYFLSPEARGAHNLRYIIPMLLGFICFISGICLMLLSMNLLELPAKLVTEAHCRASKSLSYLCRTLPVVTLLSPFVLSKYKVYRYVGLAFLAVVMAPLALVLWYIGSLSEGGDERTAYEEHKEQLEAAFKLISAISNSASGGLVSLAVNYNATGGSGKTKTAVLVAAFFIFTTTISGLLSMEIRAKVLEIKNKNLRVLIIKSMWLAIVVMLLSLAGAVLAEVFAIVEFGIFAAFAPWVFAALVYLFLEHCIRRRPDAVPDSNANEVQIKWKADRGIKFAMWSFSAIIGIFGGFLHGDDKIEHMKPCIILLTSTFLSGFALTLLTMGTDSVSNGLASAITVLDWTAGATFASAIVAFIVAVVLEIQ</sequence>
<evidence type="ECO:0000256" key="2">
    <source>
        <dbReference type="SAM" id="Phobius"/>
    </source>
</evidence>
<feature type="transmembrane region" description="Helical" evidence="2">
    <location>
        <begin position="368"/>
        <end position="385"/>
    </location>
</feature>
<dbReference type="Proteomes" id="UP000008021">
    <property type="component" value="Chromosome 6"/>
</dbReference>
<keyword evidence="2" id="KW-0812">Transmembrane</keyword>
<feature type="transmembrane region" description="Helical" evidence="2">
    <location>
        <begin position="106"/>
        <end position="128"/>
    </location>
</feature>
<feature type="transmembrane region" description="Helical" evidence="2">
    <location>
        <begin position="292"/>
        <end position="312"/>
    </location>
</feature>
<evidence type="ECO:0000313" key="4">
    <source>
        <dbReference type="Proteomes" id="UP000008021"/>
    </source>
</evidence>
<dbReference type="eggNOG" id="ENOG502R5U7">
    <property type="taxonomic scope" value="Eukaryota"/>
</dbReference>
<protein>
    <submittedName>
        <fullName evidence="3">Uncharacterized protein</fullName>
    </submittedName>
</protein>
<name>A0A0E0E358_9ORYZ</name>
<proteinExistence type="predicted"/>
<dbReference type="Gramene" id="OMERI06G19600.1">
    <property type="protein sequence ID" value="OMERI06G19600.1"/>
    <property type="gene ID" value="OMERI06G19600"/>
</dbReference>
<feature type="transmembrane region" description="Helical" evidence="2">
    <location>
        <begin position="252"/>
        <end position="271"/>
    </location>
</feature>
<organism evidence="3">
    <name type="scientific">Oryza meridionalis</name>
    <dbReference type="NCBI Taxonomy" id="40149"/>
    <lineage>
        <taxon>Eukaryota</taxon>
        <taxon>Viridiplantae</taxon>
        <taxon>Streptophyta</taxon>
        <taxon>Embryophyta</taxon>
        <taxon>Tracheophyta</taxon>
        <taxon>Spermatophyta</taxon>
        <taxon>Magnoliopsida</taxon>
        <taxon>Liliopsida</taxon>
        <taxon>Poales</taxon>
        <taxon>Poaceae</taxon>
        <taxon>BOP clade</taxon>
        <taxon>Oryzoideae</taxon>
        <taxon>Oryzeae</taxon>
        <taxon>Oryzinae</taxon>
        <taxon>Oryza</taxon>
    </lineage>
</organism>
<feature type="transmembrane region" description="Helical" evidence="2">
    <location>
        <begin position="427"/>
        <end position="452"/>
    </location>
</feature>
<reference evidence="3" key="2">
    <citation type="submission" date="2018-05" db="EMBL/GenBank/DDBJ databases">
        <title>OmerRS3 (Oryza meridionalis Reference Sequence Version 3).</title>
        <authorList>
            <person name="Zhang J."/>
            <person name="Kudrna D."/>
            <person name="Lee S."/>
            <person name="Talag J."/>
            <person name="Welchert J."/>
            <person name="Wing R.A."/>
        </authorList>
    </citation>
    <scope>NUCLEOTIDE SEQUENCE [LARGE SCALE GENOMIC DNA]</scope>
    <source>
        <strain evidence="3">cv. OR44</strain>
    </source>
</reference>
<feature type="transmembrane region" description="Helical" evidence="2">
    <location>
        <begin position="318"/>
        <end position="337"/>
    </location>
</feature>
<keyword evidence="4" id="KW-1185">Reference proteome</keyword>
<dbReference type="HOGENOM" id="CLU_042859_0_0_1"/>
<dbReference type="EnsemblPlants" id="OMERI06G19600.1">
    <property type="protein sequence ID" value="OMERI06G19600.1"/>
    <property type="gene ID" value="OMERI06G19600"/>
</dbReference>
<feature type="transmembrane region" description="Helical" evidence="2">
    <location>
        <begin position="76"/>
        <end position="94"/>
    </location>
</feature>
<keyword evidence="2" id="KW-0472">Membrane</keyword>